<proteinExistence type="predicted"/>
<feature type="transmembrane region" description="Helical" evidence="2">
    <location>
        <begin position="148"/>
        <end position="169"/>
    </location>
</feature>
<organism evidence="3 4">
    <name type="scientific">Ganoderma sinense ZZ0214-1</name>
    <dbReference type="NCBI Taxonomy" id="1077348"/>
    <lineage>
        <taxon>Eukaryota</taxon>
        <taxon>Fungi</taxon>
        <taxon>Dikarya</taxon>
        <taxon>Basidiomycota</taxon>
        <taxon>Agaricomycotina</taxon>
        <taxon>Agaricomycetes</taxon>
        <taxon>Polyporales</taxon>
        <taxon>Polyporaceae</taxon>
        <taxon>Ganoderma</taxon>
    </lineage>
</organism>
<name>A0A2G8RX56_9APHY</name>
<feature type="region of interest" description="Disordered" evidence="1">
    <location>
        <begin position="335"/>
        <end position="380"/>
    </location>
</feature>
<protein>
    <submittedName>
        <fullName evidence="3">Uncharacterized protein</fullName>
    </submittedName>
</protein>
<dbReference type="EMBL" id="AYKW01000045">
    <property type="protein sequence ID" value="PIL26103.1"/>
    <property type="molecule type" value="Genomic_DNA"/>
</dbReference>
<evidence type="ECO:0000256" key="1">
    <source>
        <dbReference type="SAM" id="MobiDB-lite"/>
    </source>
</evidence>
<keyword evidence="2" id="KW-0812">Transmembrane</keyword>
<feature type="compositionally biased region" description="Polar residues" evidence="1">
    <location>
        <begin position="335"/>
        <end position="348"/>
    </location>
</feature>
<feature type="transmembrane region" description="Helical" evidence="2">
    <location>
        <begin position="115"/>
        <end position="136"/>
    </location>
</feature>
<feature type="transmembrane region" description="Helical" evidence="2">
    <location>
        <begin position="233"/>
        <end position="253"/>
    </location>
</feature>
<keyword evidence="2" id="KW-1133">Transmembrane helix</keyword>
<accession>A0A2G8RX56</accession>
<dbReference type="OrthoDB" id="2757163at2759"/>
<gene>
    <name evidence="3" type="ORF">GSI_11857</name>
</gene>
<feature type="transmembrane region" description="Helical" evidence="2">
    <location>
        <begin position="54"/>
        <end position="74"/>
    </location>
</feature>
<dbReference type="AlphaFoldDB" id="A0A2G8RX56"/>
<sequence>MDNSAATTLQQYAPGMFKVLADIVLTTFLFGCLTVLSIVSVCHLIRRGIKQPSTAFMLGSVFLLYASTATHFAAKTTYVVAYSRLFNAAVAALEPTPPLSTDVAFAQFGEKARTISYIISAVIATNITLGDVIVWWRVSVLWRKRSVITLGIALIVGTFVFGTMSAIHYQVDVTVQPLLSYGDMYGGVSSILSLVSNVLATSLIGRKAWQHRKVLRLGPGAAGGRWNTPTMRVLALLVESGAIYSILLFVAVVNNTMLRFKSHLPSSALEYLSLFTVFLTGCFAPILAIYPTLIIFIVALNWSQIDGPLANGGTPSDISTNMLPSLLFRSSATTTHLPPGTSADQSSDIGHAFDSPADQSGEVEQSQPQQKLEEDPHLLL</sequence>
<feature type="transmembrane region" description="Helical" evidence="2">
    <location>
        <begin position="20"/>
        <end position="42"/>
    </location>
</feature>
<evidence type="ECO:0000313" key="4">
    <source>
        <dbReference type="Proteomes" id="UP000230002"/>
    </source>
</evidence>
<evidence type="ECO:0000313" key="3">
    <source>
        <dbReference type="EMBL" id="PIL26103.1"/>
    </source>
</evidence>
<keyword evidence="4" id="KW-1185">Reference proteome</keyword>
<reference evidence="3 4" key="1">
    <citation type="journal article" date="2015" name="Sci. Rep.">
        <title>Chromosome-level genome map provides insights into diverse defense mechanisms in the medicinal fungus Ganoderma sinense.</title>
        <authorList>
            <person name="Zhu Y."/>
            <person name="Xu J."/>
            <person name="Sun C."/>
            <person name="Zhou S."/>
            <person name="Xu H."/>
            <person name="Nelson D.R."/>
            <person name="Qian J."/>
            <person name="Song J."/>
            <person name="Luo H."/>
            <person name="Xiang L."/>
            <person name="Li Y."/>
            <person name="Xu Z."/>
            <person name="Ji A."/>
            <person name="Wang L."/>
            <person name="Lu S."/>
            <person name="Hayward A."/>
            <person name="Sun W."/>
            <person name="Li X."/>
            <person name="Schwartz D.C."/>
            <person name="Wang Y."/>
            <person name="Chen S."/>
        </authorList>
    </citation>
    <scope>NUCLEOTIDE SEQUENCE [LARGE SCALE GENOMIC DNA]</scope>
    <source>
        <strain evidence="3 4">ZZ0214-1</strain>
    </source>
</reference>
<comment type="caution">
    <text evidence="3">The sequence shown here is derived from an EMBL/GenBank/DDBJ whole genome shotgun (WGS) entry which is preliminary data.</text>
</comment>
<evidence type="ECO:0000256" key="2">
    <source>
        <dbReference type="SAM" id="Phobius"/>
    </source>
</evidence>
<feature type="transmembrane region" description="Helical" evidence="2">
    <location>
        <begin position="273"/>
        <end position="300"/>
    </location>
</feature>
<keyword evidence="2" id="KW-0472">Membrane</keyword>
<dbReference type="Proteomes" id="UP000230002">
    <property type="component" value="Unassembled WGS sequence"/>
</dbReference>
<feature type="transmembrane region" description="Helical" evidence="2">
    <location>
        <begin position="184"/>
        <end position="205"/>
    </location>
</feature>
<feature type="compositionally biased region" description="Basic and acidic residues" evidence="1">
    <location>
        <begin position="371"/>
        <end position="380"/>
    </location>
</feature>